<evidence type="ECO:0000313" key="3">
    <source>
        <dbReference type="EMBL" id="MBS7458910.1"/>
    </source>
</evidence>
<dbReference type="SUPFAM" id="SSF52096">
    <property type="entry name" value="ClpP/crotonase"/>
    <property type="match status" value="1"/>
</dbReference>
<dbReference type="InterPro" id="IPR001753">
    <property type="entry name" value="Enoyl-CoA_hydra/iso"/>
</dbReference>
<proteinExistence type="inferred from homology"/>
<reference evidence="3 4" key="1">
    <citation type="journal article" date="2021" name="Microbiol. Resour. Announc.">
        <title>Draft Genome Sequence of Coralloluteibacterium stylophorae LMG 29479T.</title>
        <authorList>
            <person name="Karlyshev A.V."/>
            <person name="Kudryashova E.B."/>
            <person name="Ariskina E.V."/>
            <person name="Conroy A.P."/>
            <person name="Abidueva E.Y."/>
        </authorList>
    </citation>
    <scope>NUCLEOTIDE SEQUENCE [LARGE SCALE GENOMIC DNA]</scope>
    <source>
        <strain evidence="3 4">LMG 29479</strain>
    </source>
</reference>
<sequence>MIDVSTHDGIHTLRLARPPANALDPALLRALIDAVEAAPRDGARGIVLAGGRGIFSAGLDVPHLLTLDRAGMHGAWSAFFGAARALARCPVPVVAAIGGHCPAGGCVLALCCDYRVMALADAGASPYRIGLNEVQVGVPVPDAVQHLMRRTVGPRQAEKLLVIGAMPDTGAALALGLVDEAVPMDEVEPRAQAWLQALSALPQHAVRATREVARADLVATMTDPVGTAVEPFVDVWFAEPTQAALQAMVARLRR</sequence>
<dbReference type="InterPro" id="IPR029045">
    <property type="entry name" value="ClpP/crotonase-like_dom_sf"/>
</dbReference>
<keyword evidence="4" id="KW-1185">Reference proteome</keyword>
<evidence type="ECO:0000313" key="4">
    <source>
        <dbReference type="Proteomes" id="UP000675747"/>
    </source>
</evidence>
<organism evidence="2">
    <name type="scientific">Coralloluteibacterium stylophorae</name>
    <dbReference type="NCBI Taxonomy" id="1776034"/>
    <lineage>
        <taxon>Bacteria</taxon>
        <taxon>Pseudomonadati</taxon>
        <taxon>Pseudomonadota</taxon>
        <taxon>Gammaproteobacteria</taxon>
        <taxon>Lysobacterales</taxon>
        <taxon>Lysobacteraceae</taxon>
        <taxon>Coralloluteibacterium</taxon>
    </lineage>
</organism>
<name>A0A8J7VVU7_9GAMM</name>
<dbReference type="PANTHER" id="PTHR11941:SF54">
    <property type="entry name" value="ENOYL-COA HYDRATASE, MITOCHONDRIAL"/>
    <property type="match status" value="1"/>
</dbReference>
<dbReference type="CDD" id="cd06558">
    <property type="entry name" value="crotonase-like"/>
    <property type="match status" value="1"/>
</dbReference>
<accession>A0A8J7VVU7</accession>
<comment type="similarity">
    <text evidence="1">Belongs to the enoyl-CoA hydratase/isomerase family.</text>
</comment>
<dbReference type="AlphaFoldDB" id="A0A8J7VVU7"/>
<dbReference type="Gene3D" id="3.90.226.10">
    <property type="entry name" value="2-enoyl-CoA Hydratase, Chain A, domain 1"/>
    <property type="match status" value="1"/>
</dbReference>
<dbReference type="EMBL" id="JAGQFT010000256">
    <property type="protein sequence ID" value="MBR0564180.1"/>
    <property type="molecule type" value="Genomic_DNA"/>
</dbReference>
<protein>
    <submittedName>
        <fullName evidence="2">Enoyl-CoA hydratase/isomerase family protein</fullName>
    </submittedName>
</protein>
<dbReference type="EMBL" id="JAGQFT020000016">
    <property type="protein sequence ID" value="MBS7458910.1"/>
    <property type="molecule type" value="Genomic_DNA"/>
</dbReference>
<dbReference type="RefSeq" id="WP_211928038.1">
    <property type="nucleotide sequence ID" value="NZ_JAGQFT020000016.1"/>
</dbReference>
<evidence type="ECO:0000313" key="2">
    <source>
        <dbReference type="EMBL" id="MBR0564180.1"/>
    </source>
</evidence>
<dbReference type="GO" id="GO:0006635">
    <property type="term" value="P:fatty acid beta-oxidation"/>
    <property type="evidence" value="ECO:0007669"/>
    <property type="project" value="TreeGrafter"/>
</dbReference>
<dbReference type="GO" id="GO:0003824">
    <property type="term" value="F:catalytic activity"/>
    <property type="evidence" value="ECO:0007669"/>
    <property type="project" value="UniProtKB-ARBA"/>
</dbReference>
<dbReference type="Pfam" id="PF00378">
    <property type="entry name" value="ECH_1"/>
    <property type="match status" value="1"/>
</dbReference>
<evidence type="ECO:0000256" key="1">
    <source>
        <dbReference type="ARBA" id="ARBA00005254"/>
    </source>
</evidence>
<comment type="caution">
    <text evidence="2">The sequence shown here is derived from an EMBL/GenBank/DDBJ whole genome shotgun (WGS) entry which is preliminary data.</text>
</comment>
<dbReference type="PANTHER" id="PTHR11941">
    <property type="entry name" value="ENOYL-COA HYDRATASE-RELATED"/>
    <property type="match status" value="1"/>
</dbReference>
<dbReference type="Proteomes" id="UP000675747">
    <property type="component" value="Unassembled WGS sequence"/>
</dbReference>
<reference evidence="2" key="2">
    <citation type="submission" date="2021-04" db="EMBL/GenBank/DDBJ databases">
        <authorList>
            <person name="Karlyshev A.V."/>
        </authorList>
    </citation>
    <scope>NUCLEOTIDE SEQUENCE</scope>
    <source>
        <strain evidence="2">LMG 29479</strain>
    </source>
</reference>
<gene>
    <name evidence="3" type="ORF">KB893_017395</name>
    <name evidence="2" type="ORF">KB893_16980</name>
</gene>